<gene>
    <name evidence="2" type="ORF">KW502_06145</name>
</gene>
<dbReference type="Pfam" id="PF13585">
    <property type="entry name" value="CHU_C"/>
    <property type="match status" value="1"/>
</dbReference>
<dbReference type="Proteomes" id="UP000719267">
    <property type="component" value="Unassembled WGS sequence"/>
</dbReference>
<comment type="caution">
    <text evidence="2">The sequence shown here is derived from an EMBL/GenBank/DDBJ whole genome shotgun (WGS) entry which is preliminary data.</text>
</comment>
<feature type="region of interest" description="Disordered" evidence="1">
    <location>
        <begin position="124"/>
        <end position="153"/>
    </location>
</feature>
<reference evidence="2 3" key="1">
    <citation type="submission" date="2021-07" db="EMBL/GenBank/DDBJ databases">
        <title>Mesonia aestuariivivens sp. nov., isolated from a tidal flat.</title>
        <authorList>
            <person name="Kim Y.-O."/>
            <person name="Yoon J.-H."/>
        </authorList>
    </citation>
    <scope>NUCLEOTIDE SEQUENCE [LARGE SCALE GENOMIC DNA]</scope>
    <source>
        <strain evidence="2 3">JHPTF-M18</strain>
    </source>
</reference>
<dbReference type="InterPro" id="IPR026341">
    <property type="entry name" value="T9SS_type_B"/>
</dbReference>
<dbReference type="NCBIfam" id="TIGR04131">
    <property type="entry name" value="Bac_Flav_CTERM"/>
    <property type="match status" value="1"/>
</dbReference>
<organism evidence="2 3">
    <name type="scientific">Mesonia aestuariivivens</name>
    <dbReference type="NCBI Taxonomy" id="2796128"/>
    <lineage>
        <taxon>Bacteria</taxon>
        <taxon>Pseudomonadati</taxon>
        <taxon>Bacteroidota</taxon>
        <taxon>Flavobacteriia</taxon>
        <taxon>Flavobacteriales</taxon>
        <taxon>Flavobacteriaceae</taxon>
        <taxon>Mesonia</taxon>
    </lineage>
</organism>
<accession>A0ABS6W0L3</accession>
<evidence type="ECO:0000313" key="3">
    <source>
        <dbReference type="Proteomes" id="UP000719267"/>
    </source>
</evidence>
<dbReference type="EMBL" id="JAHWDF010000005">
    <property type="protein sequence ID" value="MBW2961374.1"/>
    <property type="molecule type" value="Genomic_DNA"/>
</dbReference>
<dbReference type="RefSeq" id="WP_219039660.1">
    <property type="nucleotide sequence ID" value="NZ_JAHWDF010000005.1"/>
</dbReference>
<evidence type="ECO:0000313" key="2">
    <source>
        <dbReference type="EMBL" id="MBW2961374.1"/>
    </source>
</evidence>
<sequence>MKKKLFYLILIIPHFFLAQGEANYWYFGVNAGVNFNTSPPTAITNGQLNTNEGCSSISDESGNLLFYTDGSTIWNRDHQIMSNANYFNGNGLNGDPSSTSSGLIVPHPTNPNLYYVFTVDEPHHDNADTYPNQGPGTPSGEYSDLAGSSVPQDDDGFNNGLNYSIVDMSLDGGLGDVITTDKNVHLITYNPSDSEEIKYKCSEKITAVKGSDCNSIWLVTHFIDKFYAFKIDNSGISPTPVVSEVGPTIPISSYRRAAIGYIKISPNGKKLLIAHNTRTYNQIGSNAAEDGGVYLYDFDDATGIVSNNISLVENVNPYGVEFSMETKKAYATATSGNSSILYQWDLEATDISRSITIIPGVSTRNATALQLAPNGKIYKPVISTSKLAVINNPELDANQVNYSENISDGAIELKRIVNFGLPPFIQSIFSSRVNIIDETSDNIYTNLDLCEDEIFTLTYSQNFNNSNTYTWSKEGSVLPGETTESLEISANTANTFPYSETYKLEIDLNDGSCPIIGIANVTFHSNPTVTNTTLTQCPFSDENTSIFDLTNARDSITSSATNEIEFYKNLNEAQSNLNLISNPDSFENTTNPQTIIAKISSEFCSSYAEIELNVSNSNLSPINLSVCSSNGDGLEIFNLRLAEDDLLSLDPNFSVRFYENDQDAVLEENEITNSSSYQNSIAFEQKIVARVDNEDSCEAIIPINLFVKDIIPINEDEEIIYCLENLPSTITLGTGIPESIQNEYTYLWEPSGETTSNISTNNITTHTVTVTSQTTRCTATKTINLIASSQAVFQVEVDGFSDRNTVEVILDEDNTGDYEFSIDDQFSNYQEEPVFQNLNAGEHRTYVKDLNGCGITYKDFDILGIMKFFTPNQDGINDTWNLLGRNPENTQGIEIFIFDRFGKLLTSINPQGRGWNGSYNGKNMPSNDYWYLINLPNGKKYRGSFTLKR</sequence>
<keyword evidence="3" id="KW-1185">Reference proteome</keyword>
<name>A0ABS6W0L3_9FLAO</name>
<evidence type="ECO:0000256" key="1">
    <source>
        <dbReference type="SAM" id="MobiDB-lite"/>
    </source>
</evidence>
<protein>
    <submittedName>
        <fullName evidence="2">T9SS type B sorting domain-containing protein</fullName>
    </submittedName>
</protein>
<proteinExistence type="predicted"/>